<dbReference type="KEGG" id="alv:Alvin_1569"/>
<evidence type="ECO:0000313" key="2">
    <source>
        <dbReference type="EMBL" id="ADC62502.1"/>
    </source>
</evidence>
<dbReference type="AlphaFoldDB" id="D3RTJ3"/>
<reference evidence="2 3" key="1">
    <citation type="journal article" date="2011" name="Stand. Genomic Sci.">
        <title>Complete genome sequence of Allochromatium vinosum DSM 180(T).</title>
        <authorList>
            <person name="Weissgerber T."/>
            <person name="Zigann R."/>
            <person name="Bruce D."/>
            <person name="Chang Y.J."/>
            <person name="Detter J.C."/>
            <person name="Han C."/>
            <person name="Hauser L."/>
            <person name="Jeffries C.D."/>
            <person name="Land M."/>
            <person name="Munk A.C."/>
            <person name="Tapia R."/>
            <person name="Dahl C."/>
        </authorList>
    </citation>
    <scope>NUCLEOTIDE SEQUENCE [LARGE SCALE GENOMIC DNA]</scope>
    <source>
        <strain evidence="3">ATCC 17899 / DSM 180 / NBRC 103801 / NCIMB 10441 / D</strain>
    </source>
</reference>
<dbReference type="RefSeq" id="WP_012970776.1">
    <property type="nucleotide sequence ID" value="NC_013851.1"/>
</dbReference>
<evidence type="ECO:0000259" key="1">
    <source>
        <dbReference type="Pfam" id="PF07238"/>
    </source>
</evidence>
<dbReference type="STRING" id="572477.Alvin_1569"/>
<proteinExistence type="predicted"/>
<evidence type="ECO:0000313" key="3">
    <source>
        <dbReference type="Proteomes" id="UP000001441"/>
    </source>
</evidence>
<dbReference type="GO" id="GO:0035438">
    <property type="term" value="F:cyclic-di-GMP binding"/>
    <property type="evidence" value="ECO:0007669"/>
    <property type="project" value="InterPro"/>
</dbReference>
<gene>
    <name evidence="2" type="ordered locus">Alvin_1569</name>
</gene>
<dbReference type="OrthoDB" id="7063880at2"/>
<organism evidence="2 3">
    <name type="scientific">Allochromatium vinosum (strain ATCC 17899 / DSM 180 / NBRC 103801 / NCIMB 10441 / D)</name>
    <name type="common">Chromatium vinosum</name>
    <dbReference type="NCBI Taxonomy" id="572477"/>
    <lineage>
        <taxon>Bacteria</taxon>
        <taxon>Pseudomonadati</taxon>
        <taxon>Pseudomonadota</taxon>
        <taxon>Gammaproteobacteria</taxon>
        <taxon>Chromatiales</taxon>
        <taxon>Chromatiaceae</taxon>
        <taxon>Allochromatium</taxon>
    </lineage>
</organism>
<dbReference type="HOGENOM" id="CLU_181999_0_0_6"/>
<feature type="domain" description="PilZ" evidence="1">
    <location>
        <begin position="6"/>
        <end position="96"/>
    </location>
</feature>
<sequence length="98" mass="10871">MNDNNEKRQHPRLPVEVEVELHRSGRSMCLVWTDDLSNGGVSLMMNGHGDWPPIGARVQIRVSCPLGGDDESPLVDAIVVRHTEAGIAVRFDETPTRE</sequence>
<protein>
    <submittedName>
        <fullName evidence="2">Type IV pilus assembly PilZ</fullName>
    </submittedName>
</protein>
<accession>D3RTJ3</accession>
<name>D3RTJ3_ALLVD</name>
<keyword evidence="3" id="KW-1185">Reference proteome</keyword>
<dbReference type="eggNOG" id="ENOG50330W9">
    <property type="taxonomic scope" value="Bacteria"/>
</dbReference>
<dbReference type="Gene3D" id="2.40.10.220">
    <property type="entry name" value="predicted glycosyltransferase like domains"/>
    <property type="match status" value="1"/>
</dbReference>
<dbReference type="InterPro" id="IPR009875">
    <property type="entry name" value="PilZ_domain"/>
</dbReference>
<dbReference type="EMBL" id="CP001896">
    <property type="protein sequence ID" value="ADC62502.1"/>
    <property type="molecule type" value="Genomic_DNA"/>
</dbReference>
<dbReference type="Proteomes" id="UP000001441">
    <property type="component" value="Chromosome"/>
</dbReference>
<dbReference type="SUPFAM" id="SSF141371">
    <property type="entry name" value="PilZ domain-like"/>
    <property type="match status" value="1"/>
</dbReference>
<dbReference type="Pfam" id="PF07238">
    <property type="entry name" value="PilZ"/>
    <property type="match status" value="1"/>
</dbReference>